<evidence type="ECO:0000256" key="1">
    <source>
        <dbReference type="SAM" id="MobiDB-lite"/>
    </source>
</evidence>
<dbReference type="Proteomes" id="UP000237846">
    <property type="component" value="Unassembled WGS sequence"/>
</dbReference>
<dbReference type="EMBL" id="PVZC01000002">
    <property type="protein sequence ID" value="PRY00746.1"/>
    <property type="molecule type" value="Genomic_DNA"/>
</dbReference>
<keyword evidence="2" id="KW-0472">Membrane</keyword>
<sequence length="786" mass="82712">MDANPGRWRAIELRIHGVSGTPADELLDCVPSVRVLGDGLAGFFRLRRDVEPPPGDVVKEAYTWGNLTSGRSSRALWLLLLPFMLANLAYWMRPRQLGGGYGAAHNAVNHVYDAVVRLLALSLTLLLALASAGVSMDIVAWQCASTAACGSEGWLHVVSTGWWASPGRRLALAAAVPVLVVGVLWRLSHRAWKDYETDRSADPVHREAEAPLSRPGFWRGRAIVGRLRTVHVSASLAAVAGLLALAPWRADDAAGAGAQAAVGWWLVLVAAVLAGLCTLLAMLESWPGSGRRWPGRLGAAYPFVRAASILTLVAAAGYACVPRPGWAAAGPLPGFSGLLAGLFLAQCVLLLALLVVTALLYTTGRQHRAAALRGLAGPLTAALGVLLGGAFSAAVAIRSAGWLGGCPIGPSTPEAGCVPFSLPGAYAWVLVGFTVEALTALLMVAGLWFAYRRLAVGMREPVVRQYGSDADPGRTDEIARGRALGRLTEALPVCLVALMLPALALVVVTFGTASGGRVDALLTQAVADEALYVPTLALGDMPEPLLGSVDAMVTLGTWLSGLLLIGLVFLGRTAYVNRPVRQAVGILWDVGTFWPRAAHPLSPPCYAERSVPQLVSRVSAAVREGVGVVLSGHSQGSVLAAATIWQLPEDCQGKVALLTYGSPLDRLYSRYFPAYFGPVAFEDLNARTATWTNLWRTTDPIGGQIHLPRGRTVPPGEPLPDPREYDPGPGDALYPPVEAHGRYTEDPDYRPALLAAATASADAVTGTPAPNVPAQRQGTPSPEGAG</sequence>
<feature type="transmembrane region" description="Helical" evidence="2">
    <location>
        <begin position="338"/>
        <end position="362"/>
    </location>
</feature>
<proteinExistence type="predicted"/>
<feature type="transmembrane region" description="Helical" evidence="2">
    <location>
        <begin position="374"/>
        <end position="397"/>
    </location>
</feature>
<feature type="region of interest" description="Disordered" evidence="1">
    <location>
        <begin position="702"/>
        <end position="786"/>
    </location>
</feature>
<feature type="transmembrane region" description="Helical" evidence="2">
    <location>
        <begin position="229"/>
        <end position="250"/>
    </location>
</feature>
<accession>A0A2T0QA21</accession>
<feature type="compositionally biased region" description="Basic and acidic residues" evidence="1">
    <location>
        <begin position="739"/>
        <end position="749"/>
    </location>
</feature>
<protein>
    <recommendedName>
        <fullName evidence="5">Integral membrane protein</fullName>
    </recommendedName>
</protein>
<evidence type="ECO:0000256" key="2">
    <source>
        <dbReference type="SAM" id="Phobius"/>
    </source>
</evidence>
<feature type="transmembrane region" description="Helical" evidence="2">
    <location>
        <begin position="262"/>
        <end position="283"/>
    </location>
</feature>
<reference evidence="3 4" key="1">
    <citation type="submission" date="2018-03" db="EMBL/GenBank/DDBJ databases">
        <title>Genomic Encyclopedia of Archaeal and Bacterial Type Strains, Phase II (KMG-II): from individual species to whole genera.</title>
        <authorList>
            <person name="Goeker M."/>
        </authorList>
    </citation>
    <scope>NUCLEOTIDE SEQUENCE [LARGE SCALE GENOMIC DNA]</scope>
    <source>
        <strain evidence="3 4">DSM 45601</strain>
    </source>
</reference>
<dbReference type="InterPro" id="IPR029058">
    <property type="entry name" value="AB_hydrolase_fold"/>
</dbReference>
<keyword evidence="4" id="KW-1185">Reference proteome</keyword>
<feature type="transmembrane region" description="Helical" evidence="2">
    <location>
        <begin position="295"/>
        <end position="318"/>
    </location>
</feature>
<feature type="compositionally biased region" description="Low complexity" evidence="1">
    <location>
        <begin position="752"/>
        <end position="763"/>
    </location>
</feature>
<dbReference type="RefSeq" id="WP_106242696.1">
    <property type="nucleotide sequence ID" value="NZ_PVZC01000002.1"/>
</dbReference>
<feature type="transmembrane region" description="Helical" evidence="2">
    <location>
        <begin position="551"/>
        <end position="571"/>
    </location>
</feature>
<name>A0A2T0QA21_9ACTN</name>
<dbReference type="SUPFAM" id="SSF53474">
    <property type="entry name" value="alpha/beta-Hydrolases"/>
    <property type="match status" value="1"/>
</dbReference>
<feature type="transmembrane region" description="Helical" evidence="2">
    <location>
        <begin position="75"/>
        <end position="93"/>
    </location>
</feature>
<evidence type="ECO:0008006" key="5">
    <source>
        <dbReference type="Google" id="ProtNLM"/>
    </source>
</evidence>
<feature type="transmembrane region" description="Helical" evidence="2">
    <location>
        <begin position="425"/>
        <end position="451"/>
    </location>
</feature>
<evidence type="ECO:0000313" key="4">
    <source>
        <dbReference type="Proteomes" id="UP000237846"/>
    </source>
</evidence>
<feature type="transmembrane region" description="Helical" evidence="2">
    <location>
        <begin position="114"/>
        <end position="132"/>
    </location>
</feature>
<gene>
    <name evidence="3" type="ORF">CLV72_102378</name>
</gene>
<organism evidence="3 4">
    <name type="scientific">Allonocardiopsis opalescens</name>
    <dbReference type="NCBI Taxonomy" id="1144618"/>
    <lineage>
        <taxon>Bacteria</taxon>
        <taxon>Bacillati</taxon>
        <taxon>Actinomycetota</taxon>
        <taxon>Actinomycetes</taxon>
        <taxon>Streptosporangiales</taxon>
        <taxon>Allonocardiopsis</taxon>
    </lineage>
</organism>
<dbReference type="OrthoDB" id="4320047at2"/>
<keyword evidence="2" id="KW-0812">Transmembrane</keyword>
<feature type="transmembrane region" description="Helical" evidence="2">
    <location>
        <begin position="490"/>
        <end position="513"/>
    </location>
</feature>
<comment type="caution">
    <text evidence="3">The sequence shown here is derived from an EMBL/GenBank/DDBJ whole genome shotgun (WGS) entry which is preliminary data.</text>
</comment>
<evidence type="ECO:0000313" key="3">
    <source>
        <dbReference type="EMBL" id="PRY00746.1"/>
    </source>
</evidence>
<dbReference type="AlphaFoldDB" id="A0A2T0QA21"/>
<keyword evidence="2" id="KW-1133">Transmembrane helix</keyword>